<sequence>MIVTNIQNVLTARKAHAAANDGVRYDEYAFPITFTHAKKEAKSCVILLVEPSGEYTVRKFETKFADIKDPIRDIYHGALFDCDDDVDQMDTLLDQIAGKEVVNTNDENQDVEETA</sequence>
<reference evidence="1 2" key="1">
    <citation type="journal article" date="2015" name="Genome Announc.">
        <title>Expanding the biotechnology potential of lactobacilli through comparative genomics of 213 strains and associated genera.</title>
        <authorList>
            <person name="Sun Z."/>
            <person name="Harris H.M."/>
            <person name="McCann A."/>
            <person name="Guo C."/>
            <person name="Argimon S."/>
            <person name="Zhang W."/>
            <person name="Yang X."/>
            <person name="Jeffery I.B."/>
            <person name="Cooney J.C."/>
            <person name="Kagawa T.F."/>
            <person name="Liu W."/>
            <person name="Song Y."/>
            <person name="Salvetti E."/>
            <person name="Wrobel A."/>
            <person name="Rasinkangas P."/>
            <person name="Parkhill J."/>
            <person name="Rea M.C."/>
            <person name="O'Sullivan O."/>
            <person name="Ritari J."/>
            <person name="Douillard F.P."/>
            <person name="Paul Ross R."/>
            <person name="Yang R."/>
            <person name="Briner A.E."/>
            <person name="Felis G.E."/>
            <person name="de Vos W.M."/>
            <person name="Barrangou R."/>
            <person name="Klaenhammer T.R."/>
            <person name="Caufield P.W."/>
            <person name="Cui Y."/>
            <person name="Zhang H."/>
            <person name="O'Toole P.W."/>
        </authorList>
    </citation>
    <scope>NUCLEOTIDE SEQUENCE [LARGE SCALE GENOMIC DNA]</scope>
    <source>
        <strain evidence="1 2">DSM 5007</strain>
    </source>
</reference>
<protein>
    <submittedName>
        <fullName evidence="1">Uncharacterized protein</fullName>
    </submittedName>
</protein>
<proteinExistence type="predicted"/>
<gene>
    <name evidence="1" type="ORF">FD16_GL001167</name>
</gene>
<comment type="caution">
    <text evidence="1">The sequence shown here is derived from an EMBL/GenBank/DDBJ whole genome shotgun (WGS) entry which is preliminary data.</text>
</comment>
<dbReference type="PATRIC" id="fig|1423807.3.peg.1187"/>
<keyword evidence="2" id="KW-1185">Reference proteome</keyword>
<organism evidence="1 2">
    <name type="scientific">Paucilactobacillus suebicus DSM 5007 = KCTC 3549</name>
    <dbReference type="NCBI Taxonomy" id="1423807"/>
    <lineage>
        <taxon>Bacteria</taxon>
        <taxon>Bacillati</taxon>
        <taxon>Bacillota</taxon>
        <taxon>Bacilli</taxon>
        <taxon>Lactobacillales</taxon>
        <taxon>Lactobacillaceae</taxon>
        <taxon>Paucilactobacillus</taxon>
    </lineage>
</organism>
<accession>A0A0R1VYX1</accession>
<dbReference type="Proteomes" id="UP000051820">
    <property type="component" value="Unassembled WGS sequence"/>
</dbReference>
<dbReference type="AlphaFoldDB" id="A0A0R1VYX1"/>
<name>A0A0R1VYX1_9LACO</name>
<evidence type="ECO:0000313" key="1">
    <source>
        <dbReference type="EMBL" id="KRM10565.1"/>
    </source>
</evidence>
<dbReference type="EMBL" id="AZGF01000027">
    <property type="protein sequence ID" value="KRM10565.1"/>
    <property type="molecule type" value="Genomic_DNA"/>
</dbReference>
<evidence type="ECO:0000313" key="2">
    <source>
        <dbReference type="Proteomes" id="UP000051820"/>
    </source>
</evidence>